<evidence type="ECO:0000313" key="3">
    <source>
        <dbReference type="EMBL" id="MEX6691031.1"/>
    </source>
</evidence>
<feature type="transmembrane region" description="Helical" evidence="1">
    <location>
        <begin position="123"/>
        <end position="144"/>
    </location>
</feature>
<dbReference type="Pfam" id="PF07885">
    <property type="entry name" value="Ion_trans_2"/>
    <property type="match status" value="1"/>
</dbReference>
<feature type="transmembrane region" description="Helical" evidence="1">
    <location>
        <begin position="69"/>
        <end position="91"/>
    </location>
</feature>
<feature type="transmembrane region" description="Helical" evidence="1">
    <location>
        <begin position="97"/>
        <end position="114"/>
    </location>
</feature>
<comment type="caution">
    <text evidence="3">The sequence shown here is derived from an EMBL/GenBank/DDBJ whole genome shotgun (WGS) entry which is preliminary data.</text>
</comment>
<protein>
    <submittedName>
        <fullName evidence="3">Potassium channel family protein</fullName>
    </submittedName>
</protein>
<dbReference type="GO" id="GO:0034220">
    <property type="term" value="P:monoatomic ion transmembrane transport"/>
    <property type="evidence" value="ECO:0007669"/>
    <property type="project" value="UniProtKB-KW"/>
</dbReference>
<dbReference type="EMBL" id="JAULBC010000012">
    <property type="protein sequence ID" value="MEX6691031.1"/>
    <property type="molecule type" value="Genomic_DNA"/>
</dbReference>
<keyword evidence="3" id="KW-0813">Transport</keyword>
<sequence>MKPIGKNFQQFWAQETSLTVLLVVLAAHIFIIIPLGQKTVFGQVIFLFFYISLLVAGMFLLLKNPRLKRITLILLILLAAGIVLRSAGFAVADNLTTAFYCILLSWVVLLRTFGEGPVTVHRIFGAIVVYLLISFIFALLYHSIFLLKGEIAFKGLSSADRKEFMYFSLVTLTTVGYGDISPALPFSRSLANLEALIGQLYPAILIARLVSMEFESSRTKKEK</sequence>
<evidence type="ECO:0000259" key="2">
    <source>
        <dbReference type="Pfam" id="PF07885"/>
    </source>
</evidence>
<organism evidence="3 4">
    <name type="scientific">Danxiaibacter flavus</name>
    <dbReference type="NCBI Taxonomy" id="3049108"/>
    <lineage>
        <taxon>Bacteria</taxon>
        <taxon>Pseudomonadati</taxon>
        <taxon>Bacteroidota</taxon>
        <taxon>Chitinophagia</taxon>
        <taxon>Chitinophagales</taxon>
        <taxon>Chitinophagaceae</taxon>
        <taxon>Danxiaibacter</taxon>
    </lineage>
</organism>
<feature type="transmembrane region" description="Helical" evidence="1">
    <location>
        <begin position="41"/>
        <end position="62"/>
    </location>
</feature>
<dbReference type="Gene3D" id="1.10.287.70">
    <property type="match status" value="1"/>
</dbReference>
<dbReference type="SUPFAM" id="SSF81324">
    <property type="entry name" value="Voltage-gated potassium channels"/>
    <property type="match status" value="1"/>
</dbReference>
<dbReference type="InterPro" id="IPR013099">
    <property type="entry name" value="K_chnl_dom"/>
</dbReference>
<feature type="transmembrane region" description="Helical" evidence="1">
    <location>
        <begin position="12"/>
        <end position="35"/>
    </location>
</feature>
<keyword evidence="3" id="KW-0406">Ion transport</keyword>
<keyword evidence="3" id="KW-0407">Ion channel</keyword>
<dbReference type="Proteomes" id="UP001560573">
    <property type="component" value="Unassembled WGS sequence"/>
</dbReference>
<accession>A0ABV3ZMB4</accession>
<evidence type="ECO:0000313" key="4">
    <source>
        <dbReference type="Proteomes" id="UP001560573"/>
    </source>
</evidence>
<feature type="domain" description="Potassium channel" evidence="2">
    <location>
        <begin position="131"/>
        <end position="212"/>
    </location>
</feature>
<keyword evidence="1" id="KW-1133">Transmembrane helix</keyword>
<keyword evidence="4" id="KW-1185">Reference proteome</keyword>
<gene>
    <name evidence="3" type="ORF">QTN47_26215</name>
</gene>
<name>A0ABV3ZMB4_9BACT</name>
<evidence type="ECO:0000256" key="1">
    <source>
        <dbReference type="SAM" id="Phobius"/>
    </source>
</evidence>
<proteinExistence type="predicted"/>
<keyword evidence="1" id="KW-0812">Transmembrane</keyword>
<dbReference type="RefSeq" id="WP_369332447.1">
    <property type="nucleotide sequence ID" value="NZ_JAULBC010000012.1"/>
</dbReference>
<reference evidence="3 4" key="1">
    <citation type="submission" date="2023-07" db="EMBL/GenBank/DDBJ databases">
        <authorList>
            <person name="Lian W.-H."/>
        </authorList>
    </citation>
    <scope>NUCLEOTIDE SEQUENCE [LARGE SCALE GENOMIC DNA]</scope>
    <source>
        <strain evidence="3 4">SYSU DXS3180</strain>
    </source>
</reference>
<keyword evidence="1" id="KW-0472">Membrane</keyword>